<evidence type="ECO:0008006" key="10">
    <source>
        <dbReference type="Google" id="ProtNLM"/>
    </source>
</evidence>
<feature type="transmembrane region" description="Helical" evidence="7">
    <location>
        <begin position="6"/>
        <end position="28"/>
    </location>
</feature>
<dbReference type="AlphaFoldDB" id="A0A5C1YTS0"/>
<dbReference type="GO" id="GO:0055085">
    <property type="term" value="P:transmembrane transport"/>
    <property type="evidence" value="ECO:0007669"/>
    <property type="project" value="InterPro"/>
</dbReference>
<feature type="transmembrane region" description="Helical" evidence="7">
    <location>
        <begin position="288"/>
        <end position="308"/>
    </location>
</feature>
<feature type="transmembrane region" description="Helical" evidence="7">
    <location>
        <begin position="127"/>
        <end position="148"/>
    </location>
</feature>
<feature type="transmembrane region" description="Helical" evidence="7">
    <location>
        <begin position="199"/>
        <end position="221"/>
    </location>
</feature>
<evidence type="ECO:0000256" key="7">
    <source>
        <dbReference type="SAM" id="Phobius"/>
    </source>
</evidence>
<keyword evidence="2" id="KW-0813">Transport</keyword>
<dbReference type="Pfam" id="PF03547">
    <property type="entry name" value="Mem_trans"/>
    <property type="match status" value="1"/>
</dbReference>
<proteinExistence type="predicted"/>
<protein>
    <recommendedName>
        <fullName evidence="10">AEC family transporter</fullName>
    </recommendedName>
</protein>
<dbReference type="RefSeq" id="WP_149280416.1">
    <property type="nucleotide sequence ID" value="NZ_CP043507.1"/>
</dbReference>
<keyword evidence="5 7" id="KW-1133">Transmembrane helix</keyword>
<keyword evidence="3" id="KW-1003">Cell membrane</keyword>
<dbReference type="KEGG" id="acek:FLP30_12795"/>
<dbReference type="InterPro" id="IPR004776">
    <property type="entry name" value="Mem_transp_PIN-like"/>
</dbReference>
<feature type="transmembrane region" description="Helical" evidence="7">
    <location>
        <begin position="102"/>
        <end position="121"/>
    </location>
</feature>
<evidence type="ECO:0000256" key="2">
    <source>
        <dbReference type="ARBA" id="ARBA00022448"/>
    </source>
</evidence>
<organism evidence="8 9">
    <name type="scientific">Acetobacter vaccinii</name>
    <dbReference type="NCBI Taxonomy" id="2592655"/>
    <lineage>
        <taxon>Bacteria</taxon>
        <taxon>Pseudomonadati</taxon>
        <taxon>Pseudomonadota</taxon>
        <taxon>Alphaproteobacteria</taxon>
        <taxon>Acetobacterales</taxon>
        <taxon>Acetobacteraceae</taxon>
        <taxon>Acetobacter</taxon>
    </lineage>
</organism>
<feature type="transmembrane region" description="Helical" evidence="7">
    <location>
        <begin position="233"/>
        <end position="251"/>
    </location>
</feature>
<keyword evidence="4 7" id="KW-0812">Transmembrane</keyword>
<geneLocation type="plasmid" evidence="8">
    <name>unnamed1</name>
</geneLocation>
<evidence type="ECO:0000256" key="4">
    <source>
        <dbReference type="ARBA" id="ARBA00022692"/>
    </source>
</evidence>
<dbReference type="OrthoDB" id="9810457at2"/>
<dbReference type="GO" id="GO:0016020">
    <property type="term" value="C:membrane"/>
    <property type="evidence" value="ECO:0007669"/>
    <property type="project" value="UniProtKB-SubCell"/>
</dbReference>
<evidence type="ECO:0000256" key="5">
    <source>
        <dbReference type="ARBA" id="ARBA00022989"/>
    </source>
</evidence>
<dbReference type="PANTHER" id="PTHR36838:SF1">
    <property type="entry name" value="SLR1864 PROTEIN"/>
    <property type="match status" value="1"/>
</dbReference>
<comment type="subcellular location">
    <subcellularLocation>
        <location evidence="1">Membrane</location>
        <topology evidence="1">Multi-pass membrane protein</topology>
    </subcellularLocation>
</comment>
<gene>
    <name evidence="8" type="ORF">FLP30_12795</name>
</gene>
<name>A0A5C1YTS0_9PROT</name>
<evidence type="ECO:0000256" key="6">
    <source>
        <dbReference type="ARBA" id="ARBA00023136"/>
    </source>
</evidence>
<keyword evidence="8" id="KW-0614">Plasmid</keyword>
<dbReference type="Proteomes" id="UP000324536">
    <property type="component" value="Plasmid unnamed1"/>
</dbReference>
<dbReference type="PANTHER" id="PTHR36838">
    <property type="entry name" value="AUXIN EFFLUX CARRIER FAMILY PROTEIN"/>
    <property type="match status" value="1"/>
</dbReference>
<keyword evidence="9" id="KW-1185">Reference proteome</keyword>
<sequence>MLETICGAIFPIVLSMVLGYISASAGMFNRDQATAMNRMVLKFALPLDLFVGISRIDRQQILNSQAFAAVIIGWMIVSFLLTYCLSRFVFNRTVSLATLQALAVGNPSVPFVGSAVLGFLFGGKSALAVSLASMTINVVLIPIVFFLLAGDNEETMGESGGWLVHLKQAFKQPVVLAPLIAFLLVLSGVPVPKMINTSFIMLGKSTGGVAMFSAGILLCLMRPIINKMIITSVLIRNIVSPLCAWGLALAVHLPSFYLREAVLTFAMPSASIIVILSSQIKKGEREAASTVFLSTIVAIFTMGALIALTDQ</sequence>
<accession>A0A5C1YTS0</accession>
<feature type="transmembrane region" description="Helical" evidence="7">
    <location>
        <begin position="68"/>
        <end position="90"/>
    </location>
</feature>
<feature type="transmembrane region" description="Helical" evidence="7">
    <location>
        <begin position="257"/>
        <end position="276"/>
    </location>
</feature>
<evidence type="ECO:0000256" key="3">
    <source>
        <dbReference type="ARBA" id="ARBA00022475"/>
    </source>
</evidence>
<feature type="transmembrane region" description="Helical" evidence="7">
    <location>
        <begin position="169"/>
        <end position="187"/>
    </location>
</feature>
<evidence type="ECO:0000313" key="8">
    <source>
        <dbReference type="EMBL" id="QEO18759.1"/>
    </source>
</evidence>
<dbReference type="EMBL" id="CP043507">
    <property type="protein sequence ID" value="QEO18759.1"/>
    <property type="molecule type" value="Genomic_DNA"/>
</dbReference>
<evidence type="ECO:0000256" key="1">
    <source>
        <dbReference type="ARBA" id="ARBA00004141"/>
    </source>
</evidence>
<reference evidence="8 9" key="1">
    <citation type="submission" date="2019-09" db="EMBL/GenBank/DDBJ databases">
        <title>Genome sequencing of strain KACC 21233.</title>
        <authorList>
            <person name="Heo J."/>
            <person name="Kim S.-J."/>
            <person name="Kim J.-S."/>
            <person name="Hong S.-B."/>
            <person name="Kwon S.-W."/>
        </authorList>
    </citation>
    <scope>NUCLEOTIDE SEQUENCE [LARGE SCALE GENOMIC DNA]</scope>
    <source>
        <strain evidence="8 9">KACC 21233</strain>
        <plasmid evidence="8 9">unnamed1</plasmid>
    </source>
</reference>
<evidence type="ECO:0000313" key="9">
    <source>
        <dbReference type="Proteomes" id="UP000324536"/>
    </source>
</evidence>
<keyword evidence="6 7" id="KW-0472">Membrane</keyword>